<name>A0A918WQC9_9RHOB</name>
<reference evidence="2" key="2">
    <citation type="submission" date="2020-09" db="EMBL/GenBank/DDBJ databases">
        <authorList>
            <person name="Sun Q."/>
            <person name="Kim S."/>
        </authorList>
    </citation>
    <scope>NUCLEOTIDE SEQUENCE</scope>
    <source>
        <strain evidence="2">KCTC 23310</strain>
    </source>
</reference>
<sequence>MPVLLLVMAGAAFACRIAGFVAMRFLPPSARLEAALRATPLAVMAGITALALQAGGLVEALALGSAVVLTLLIRNDIFAAILAIGVAAGLRALGF</sequence>
<comment type="caution">
    <text evidence="2">The sequence shown here is derived from an EMBL/GenBank/DDBJ whole genome shotgun (WGS) entry which is preliminary data.</text>
</comment>
<keyword evidence="1" id="KW-1133">Transmembrane helix</keyword>
<evidence type="ECO:0008006" key="4">
    <source>
        <dbReference type="Google" id="ProtNLM"/>
    </source>
</evidence>
<gene>
    <name evidence="2" type="ORF">GCM10007315_33800</name>
</gene>
<evidence type="ECO:0000313" key="2">
    <source>
        <dbReference type="EMBL" id="GHC66247.1"/>
    </source>
</evidence>
<protein>
    <recommendedName>
        <fullName evidence="4">AzlD domain-containing protein</fullName>
    </recommendedName>
</protein>
<organism evidence="2 3">
    <name type="scientific">Neogemmobacter tilapiae</name>
    <dbReference type="NCBI Taxonomy" id="875041"/>
    <lineage>
        <taxon>Bacteria</taxon>
        <taxon>Pseudomonadati</taxon>
        <taxon>Pseudomonadota</taxon>
        <taxon>Alphaproteobacteria</taxon>
        <taxon>Rhodobacterales</taxon>
        <taxon>Paracoccaceae</taxon>
        <taxon>Neogemmobacter</taxon>
    </lineage>
</organism>
<accession>A0A918WQC9</accession>
<dbReference type="Proteomes" id="UP000638981">
    <property type="component" value="Unassembled WGS sequence"/>
</dbReference>
<keyword evidence="3" id="KW-1185">Reference proteome</keyword>
<dbReference type="RefSeq" id="WP_189413257.1">
    <property type="nucleotide sequence ID" value="NZ_BMYJ01000013.1"/>
</dbReference>
<dbReference type="AlphaFoldDB" id="A0A918WQC9"/>
<evidence type="ECO:0000313" key="3">
    <source>
        <dbReference type="Proteomes" id="UP000638981"/>
    </source>
</evidence>
<keyword evidence="1" id="KW-0472">Membrane</keyword>
<dbReference type="EMBL" id="BMYJ01000013">
    <property type="protein sequence ID" value="GHC66247.1"/>
    <property type="molecule type" value="Genomic_DNA"/>
</dbReference>
<feature type="transmembrane region" description="Helical" evidence="1">
    <location>
        <begin position="42"/>
        <end position="70"/>
    </location>
</feature>
<keyword evidence="1" id="KW-0812">Transmembrane</keyword>
<evidence type="ECO:0000256" key="1">
    <source>
        <dbReference type="SAM" id="Phobius"/>
    </source>
</evidence>
<dbReference type="InterPro" id="IPR008407">
    <property type="entry name" value="Brnchd-chn_aa_trnsp_AzlD"/>
</dbReference>
<proteinExistence type="predicted"/>
<feature type="transmembrane region" description="Helical" evidence="1">
    <location>
        <begin position="77"/>
        <end position="94"/>
    </location>
</feature>
<reference evidence="2" key="1">
    <citation type="journal article" date="2014" name="Int. J. Syst. Evol. Microbiol.">
        <title>Complete genome sequence of Corynebacterium casei LMG S-19264T (=DSM 44701T), isolated from a smear-ripened cheese.</title>
        <authorList>
            <consortium name="US DOE Joint Genome Institute (JGI-PGF)"/>
            <person name="Walter F."/>
            <person name="Albersmeier A."/>
            <person name="Kalinowski J."/>
            <person name="Ruckert C."/>
        </authorList>
    </citation>
    <scope>NUCLEOTIDE SEQUENCE</scope>
    <source>
        <strain evidence="2">KCTC 23310</strain>
    </source>
</reference>
<dbReference type="Pfam" id="PF05437">
    <property type="entry name" value="AzlD"/>
    <property type="match status" value="1"/>
</dbReference>